<reference evidence="1 3" key="1">
    <citation type="submission" date="2015-10" db="EMBL/GenBank/DDBJ databases">
        <title>The cercosporin biosynthetic gene cluster was horizontally transferred to several fungal lineages and shown to be expanded in Cercospora beticola based on microsynteny with recipient genomes.</title>
        <authorList>
            <person name="De Jonge R."/>
            <person name="Ebert M.K."/>
            <person name="Suttle J.C."/>
            <person name="Jurick Ii W.M."/>
            <person name="Secor G.A."/>
            <person name="Thomma B.P."/>
            <person name="Van De Peer Y."/>
            <person name="Bolton M.D."/>
        </authorList>
    </citation>
    <scope>NUCLEOTIDE SEQUENCE [LARGE SCALE GENOMIC DNA]</scope>
    <source>
        <strain evidence="1 3">09-40</strain>
    </source>
</reference>
<gene>
    <name evidence="1" type="ORF">CB0940_02667</name>
    <name evidence="2" type="ORF">RHO25_004432</name>
</gene>
<reference evidence="2 4" key="2">
    <citation type="submission" date="2023-09" db="EMBL/GenBank/DDBJ databases">
        <title>Complete-Gapless Cercospora beticola genome.</title>
        <authorList>
            <person name="Wyatt N.A."/>
            <person name="Spanner R.E."/>
            <person name="Bolton M.D."/>
        </authorList>
    </citation>
    <scope>NUCLEOTIDE SEQUENCE [LARGE SCALE GENOMIC DNA]</scope>
    <source>
        <strain evidence="2">Cb09-40</strain>
    </source>
</reference>
<evidence type="ECO:0000313" key="3">
    <source>
        <dbReference type="Proteomes" id="UP000230605"/>
    </source>
</evidence>
<name>A0A2G5I3F3_CERBT</name>
<accession>A0A2G5I3F3</accession>
<proteinExistence type="predicted"/>
<dbReference type="EMBL" id="CP134186">
    <property type="protein sequence ID" value="WPA99812.1"/>
    <property type="molecule type" value="Genomic_DNA"/>
</dbReference>
<organism evidence="1 3">
    <name type="scientific">Cercospora beticola</name>
    <name type="common">Sugarbeet leaf spot fungus</name>
    <dbReference type="NCBI Taxonomy" id="122368"/>
    <lineage>
        <taxon>Eukaryota</taxon>
        <taxon>Fungi</taxon>
        <taxon>Dikarya</taxon>
        <taxon>Ascomycota</taxon>
        <taxon>Pezizomycotina</taxon>
        <taxon>Dothideomycetes</taxon>
        <taxon>Dothideomycetidae</taxon>
        <taxon>Mycosphaerellales</taxon>
        <taxon>Mycosphaerellaceae</taxon>
        <taxon>Cercospora</taxon>
    </lineage>
</organism>
<sequence length="246" mass="27855">MADSTAFSDFTSLLCALSPAQLLTARHAIDALLTPDSLQEANQQLSPLLRLPHDVLERIVEHSVSYNHDVATETKEPGLLQTCHALRIMASKAYFSQNTFKRKRRLSEDSLDQWAKFRIGENRRFVRKVRIGPPTHCNNEDAEEEASMLEKAYGFPTGTVWCLSEDDYENDYKWWVNSRGETEICEDQTSDDSTIADCFRAVDSSSKPAASWYCTSWAQGHRATDYFSLRRAPPTPESRPSASDSH</sequence>
<dbReference type="AlphaFoldDB" id="A0A2G5I3F3"/>
<evidence type="ECO:0000313" key="1">
    <source>
        <dbReference type="EMBL" id="PIA99344.1"/>
    </source>
</evidence>
<evidence type="ECO:0000313" key="2">
    <source>
        <dbReference type="EMBL" id="WPA99812.1"/>
    </source>
</evidence>
<evidence type="ECO:0000313" key="4">
    <source>
        <dbReference type="Proteomes" id="UP001302367"/>
    </source>
</evidence>
<dbReference type="EMBL" id="LKMD01000101">
    <property type="protein sequence ID" value="PIA99344.1"/>
    <property type="molecule type" value="Genomic_DNA"/>
</dbReference>
<dbReference type="Proteomes" id="UP001302367">
    <property type="component" value="Chromosome 3"/>
</dbReference>
<keyword evidence="4" id="KW-1185">Reference proteome</keyword>
<dbReference type="Proteomes" id="UP000230605">
    <property type="component" value="Chromosome 3"/>
</dbReference>
<dbReference type="OrthoDB" id="3623146at2759"/>
<protein>
    <submittedName>
        <fullName evidence="1">Uncharacterized protein</fullName>
    </submittedName>
</protein>